<reference evidence="1 2" key="2">
    <citation type="submission" date="2018-11" db="EMBL/GenBank/DDBJ databases">
        <authorList>
            <consortium name="Pathogen Informatics"/>
        </authorList>
    </citation>
    <scope>NUCLEOTIDE SEQUENCE [LARGE SCALE GENOMIC DNA]</scope>
    <source>
        <strain evidence="1 2">NST_G2</strain>
    </source>
</reference>
<evidence type="ECO:0000313" key="2">
    <source>
        <dbReference type="Proteomes" id="UP000275846"/>
    </source>
</evidence>
<gene>
    <name evidence="1" type="ORF">SSLN_LOCUS14016</name>
</gene>
<accession>A0A183TC17</accession>
<reference evidence="3" key="1">
    <citation type="submission" date="2016-06" db="UniProtKB">
        <authorList>
            <consortium name="WormBaseParasite"/>
        </authorList>
    </citation>
    <scope>IDENTIFICATION</scope>
</reference>
<sequence>MTRSTRGSACPPDVLKANKLIFLGEFNARVDTDYAAWRKVRSPHGLVSPPVATDPAAITNVNHYDAPSNSNTTTANNNLVDLVLNCPNCNRTFTSRTGLVGYLRIQSMEPGKPGPEAPKYSRRV</sequence>
<keyword evidence="2" id="KW-1185">Reference proteome</keyword>
<dbReference type="WBParaSite" id="SSLN_0001455301-mRNA-1">
    <property type="protein sequence ID" value="SSLN_0001455301-mRNA-1"/>
    <property type="gene ID" value="SSLN_0001455301"/>
</dbReference>
<proteinExistence type="predicted"/>
<evidence type="ECO:0000313" key="1">
    <source>
        <dbReference type="EMBL" id="VDM00402.1"/>
    </source>
</evidence>
<name>A0A183TC17_SCHSO</name>
<dbReference type="Proteomes" id="UP000275846">
    <property type="component" value="Unassembled WGS sequence"/>
</dbReference>
<dbReference type="EMBL" id="UYSU01038578">
    <property type="protein sequence ID" value="VDM00402.1"/>
    <property type="molecule type" value="Genomic_DNA"/>
</dbReference>
<organism evidence="3">
    <name type="scientific">Schistocephalus solidus</name>
    <name type="common">Tapeworm</name>
    <dbReference type="NCBI Taxonomy" id="70667"/>
    <lineage>
        <taxon>Eukaryota</taxon>
        <taxon>Metazoa</taxon>
        <taxon>Spiralia</taxon>
        <taxon>Lophotrochozoa</taxon>
        <taxon>Platyhelminthes</taxon>
        <taxon>Cestoda</taxon>
        <taxon>Eucestoda</taxon>
        <taxon>Diphyllobothriidea</taxon>
        <taxon>Diphyllobothriidae</taxon>
        <taxon>Schistocephalus</taxon>
    </lineage>
</organism>
<protein>
    <submittedName>
        <fullName evidence="3">C2H2-type domain-containing protein</fullName>
    </submittedName>
</protein>
<evidence type="ECO:0000313" key="3">
    <source>
        <dbReference type="WBParaSite" id="SSLN_0001455301-mRNA-1"/>
    </source>
</evidence>
<dbReference type="AlphaFoldDB" id="A0A183TC17"/>